<reference evidence="2" key="3">
    <citation type="submission" date="2025-09" db="UniProtKB">
        <authorList>
            <consortium name="Ensembl"/>
        </authorList>
    </citation>
    <scope>IDENTIFICATION</scope>
</reference>
<dbReference type="GeneTree" id="ENSGT00940000160351"/>
<dbReference type="Proteomes" id="UP000314987">
    <property type="component" value="Unassembled WGS sequence"/>
</dbReference>
<proteinExistence type="predicted"/>
<feature type="transmembrane region" description="Helical" evidence="1">
    <location>
        <begin position="45"/>
        <end position="71"/>
    </location>
</feature>
<accession>A0A4X2KGR9</accession>
<evidence type="ECO:0000313" key="2">
    <source>
        <dbReference type="Ensembl" id="ENSVURP00010008607.1"/>
    </source>
</evidence>
<protein>
    <submittedName>
        <fullName evidence="2">Uncharacterized protein</fullName>
    </submittedName>
</protein>
<keyword evidence="3" id="KW-1185">Reference proteome</keyword>
<name>A0A4X2KGR9_VOMUR</name>
<dbReference type="OMA" id="LAMRFWN"/>
<dbReference type="Ensembl" id="ENSVURT00010009774.1">
    <property type="protein sequence ID" value="ENSVURP00010008607.1"/>
    <property type="gene ID" value="ENSVURG00010006684.1"/>
</dbReference>
<keyword evidence="1" id="KW-0472">Membrane</keyword>
<evidence type="ECO:0000313" key="3">
    <source>
        <dbReference type="Proteomes" id="UP000314987"/>
    </source>
</evidence>
<feature type="transmembrane region" description="Helical" evidence="1">
    <location>
        <begin position="12"/>
        <end position="33"/>
    </location>
</feature>
<sequence>MDCGGFACSRNALCALNLVYMLVRLLLISVAAWGKGLELVSSIYIIRGVITVYVFLLLIAVVALIGATQSLKCQVYGAKFLKHSDEALKILGHRGLFLSFTEILGVCLAMRFWNQKDLRANPSAFL</sequence>
<reference evidence="2" key="2">
    <citation type="submission" date="2025-08" db="UniProtKB">
        <authorList>
            <consortium name="Ensembl"/>
        </authorList>
    </citation>
    <scope>IDENTIFICATION</scope>
</reference>
<keyword evidence="1" id="KW-1133">Transmembrane helix</keyword>
<dbReference type="AlphaFoldDB" id="A0A4X2KGR9"/>
<reference evidence="3" key="1">
    <citation type="submission" date="2018-12" db="EMBL/GenBank/DDBJ databases">
        <authorList>
            <person name="Yazar S."/>
        </authorList>
    </citation>
    <scope>NUCLEOTIDE SEQUENCE [LARGE SCALE GENOMIC DNA]</scope>
</reference>
<evidence type="ECO:0000256" key="1">
    <source>
        <dbReference type="SAM" id="Phobius"/>
    </source>
</evidence>
<organism evidence="2 3">
    <name type="scientific">Vombatus ursinus</name>
    <name type="common">Common wombat</name>
    <dbReference type="NCBI Taxonomy" id="29139"/>
    <lineage>
        <taxon>Eukaryota</taxon>
        <taxon>Metazoa</taxon>
        <taxon>Chordata</taxon>
        <taxon>Craniata</taxon>
        <taxon>Vertebrata</taxon>
        <taxon>Euteleostomi</taxon>
        <taxon>Mammalia</taxon>
        <taxon>Metatheria</taxon>
        <taxon>Diprotodontia</taxon>
        <taxon>Vombatidae</taxon>
        <taxon>Vombatus</taxon>
    </lineage>
</organism>
<dbReference type="STRING" id="29139.ENSVURP00010008607"/>
<keyword evidence="1" id="KW-0812">Transmembrane</keyword>
<feature type="transmembrane region" description="Helical" evidence="1">
    <location>
        <begin position="91"/>
        <end position="113"/>
    </location>
</feature>